<accession>A0A4Y4DK08</accession>
<proteinExistence type="predicted"/>
<dbReference type="Proteomes" id="UP000316612">
    <property type="component" value="Unassembled WGS sequence"/>
</dbReference>
<dbReference type="OrthoDB" id="4955116at2"/>
<sequence>MPKQLKVLFVATVILALGLSAQGTVASWRVNNEIDAGAMTTGSLKLMLAAGGQSSGTLNFSQLDDANLWPGKFSQAPLEVLNSGSVDLRYNLVDAVSAPANATAADRSLAEQSLLSIYAGMNPKDCAADAALTGQLLYSGPLGSNTKFSQNRVLAAGTGANTSESLCVRVALPSNASQQASGGKLKLVLRFVGQQL</sequence>
<dbReference type="EMBL" id="BJNY01000002">
    <property type="protein sequence ID" value="GED04957.1"/>
    <property type="molecule type" value="Genomic_DNA"/>
</dbReference>
<dbReference type="RefSeq" id="WP_141361589.1">
    <property type="nucleotide sequence ID" value="NZ_BAAAJL010000003.1"/>
</dbReference>
<protein>
    <recommendedName>
        <fullName evidence="4">Ribosomally synthesized peptide with SipW-like signal peptide</fullName>
    </recommendedName>
</protein>
<evidence type="ECO:0000313" key="3">
    <source>
        <dbReference type="Proteomes" id="UP000316612"/>
    </source>
</evidence>
<name>A0A4Y4DK08_GLUUR</name>
<evidence type="ECO:0008006" key="4">
    <source>
        <dbReference type="Google" id="ProtNLM"/>
    </source>
</evidence>
<comment type="caution">
    <text evidence="2">The sequence shown here is derived from an EMBL/GenBank/DDBJ whole genome shotgun (WGS) entry which is preliminary data.</text>
</comment>
<organism evidence="2 3">
    <name type="scientific">Glutamicibacter uratoxydans</name>
    <name type="common">Arthrobacter uratoxydans</name>
    <dbReference type="NCBI Taxonomy" id="43667"/>
    <lineage>
        <taxon>Bacteria</taxon>
        <taxon>Bacillati</taxon>
        <taxon>Actinomycetota</taxon>
        <taxon>Actinomycetes</taxon>
        <taxon>Micrococcales</taxon>
        <taxon>Micrococcaceae</taxon>
        <taxon>Glutamicibacter</taxon>
    </lineage>
</organism>
<reference evidence="2 3" key="1">
    <citation type="submission" date="2019-06" db="EMBL/GenBank/DDBJ databases">
        <title>Whole genome shotgun sequence of Glutamicibacter uratoxydans NBRC 15515.</title>
        <authorList>
            <person name="Hosoyama A."/>
            <person name="Uohara A."/>
            <person name="Ohji S."/>
            <person name="Ichikawa N."/>
        </authorList>
    </citation>
    <scope>NUCLEOTIDE SEQUENCE [LARGE SCALE GENOMIC DNA]</scope>
    <source>
        <strain evidence="2 3">NBRC 15515</strain>
    </source>
</reference>
<evidence type="ECO:0000256" key="1">
    <source>
        <dbReference type="SAM" id="SignalP"/>
    </source>
</evidence>
<dbReference type="AlphaFoldDB" id="A0A4Y4DK08"/>
<feature type="signal peptide" evidence="1">
    <location>
        <begin position="1"/>
        <end position="26"/>
    </location>
</feature>
<feature type="chain" id="PRO_5021431852" description="Ribosomally synthesized peptide with SipW-like signal peptide" evidence="1">
    <location>
        <begin position="27"/>
        <end position="196"/>
    </location>
</feature>
<gene>
    <name evidence="2" type="ORF">AUR04nite_04890</name>
</gene>
<keyword evidence="1" id="KW-0732">Signal</keyword>
<evidence type="ECO:0000313" key="2">
    <source>
        <dbReference type="EMBL" id="GED04957.1"/>
    </source>
</evidence>
<keyword evidence="3" id="KW-1185">Reference proteome</keyword>